<dbReference type="Gene3D" id="1.20.140.40">
    <property type="entry name" value="Invertase/pectin methylesterase inhibitor family protein"/>
    <property type="match status" value="1"/>
</dbReference>
<dbReference type="NCBIfam" id="TIGR01614">
    <property type="entry name" value="PME_inhib"/>
    <property type="match status" value="1"/>
</dbReference>
<feature type="domain" description="Pectinesterase inhibitor" evidence="8">
    <location>
        <begin position="33"/>
        <end position="193"/>
    </location>
</feature>
<proteinExistence type="inferred from homology"/>
<protein>
    <submittedName>
        <fullName evidence="9">21 kDa protein</fullName>
    </submittedName>
</protein>
<evidence type="ECO:0000313" key="10">
    <source>
        <dbReference type="Proteomes" id="UP000250235"/>
    </source>
</evidence>
<keyword evidence="3" id="KW-0964">Secreted</keyword>
<gene>
    <name evidence="9" type="ORF">F511_17393</name>
</gene>
<dbReference type="EMBL" id="KQ999846">
    <property type="protein sequence ID" value="KZV40985.1"/>
    <property type="molecule type" value="Genomic_DNA"/>
</dbReference>
<feature type="chain" id="PRO_5016337212" evidence="7">
    <location>
        <begin position="25"/>
        <end position="202"/>
    </location>
</feature>
<name>A0A2Z7C249_9LAMI</name>
<keyword evidence="2" id="KW-0052">Apoplast</keyword>
<dbReference type="PANTHER" id="PTHR31080:SF207">
    <property type="entry name" value="PECTINESTERASE INHIBITOR 9"/>
    <property type="match status" value="1"/>
</dbReference>
<dbReference type="Proteomes" id="UP000250235">
    <property type="component" value="Unassembled WGS sequence"/>
</dbReference>
<evidence type="ECO:0000256" key="2">
    <source>
        <dbReference type="ARBA" id="ARBA00022523"/>
    </source>
</evidence>
<keyword evidence="5" id="KW-1015">Disulfide bond</keyword>
<dbReference type="GO" id="GO:0004857">
    <property type="term" value="F:enzyme inhibitor activity"/>
    <property type="evidence" value="ECO:0007669"/>
    <property type="project" value="InterPro"/>
</dbReference>
<dbReference type="InterPro" id="IPR051955">
    <property type="entry name" value="PME_Inhibitor"/>
</dbReference>
<evidence type="ECO:0000313" key="9">
    <source>
        <dbReference type="EMBL" id="KZV40985.1"/>
    </source>
</evidence>
<comment type="subcellular location">
    <subcellularLocation>
        <location evidence="1">Secreted</location>
        <location evidence="1">Extracellular space</location>
        <location evidence="1">Apoplast</location>
    </subcellularLocation>
</comment>
<dbReference type="GO" id="GO:0048046">
    <property type="term" value="C:apoplast"/>
    <property type="evidence" value="ECO:0007669"/>
    <property type="project" value="UniProtKB-SubCell"/>
</dbReference>
<feature type="signal peptide" evidence="7">
    <location>
        <begin position="1"/>
        <end position="24"/>
    </location>
</feature>
<dbReference type="FunFam" id="1.20.140.40:FF:000006">
    <property type="entry name" value="Pectinesterase inhibitor 3"/>
    <property type="match status" value="1"/>
</dbReference>
<organism evidence="9 10">
    <name type="scientific">Dorcoceras hygrometricum</name>
    <dbReference type="NCBI Taxonomy" id="472368"/>
    <lineage>
        <taxon>Eukaryota</taxon>
        <taxon>Viridiplantae</taxon>
        <taxon>Streptophyta</taxon>
        <taxon>Embryophyta</taxon>
        <taxon>Tracheophyta</taxon>
        <taxon>Spermatophyta</taxon>
        <taxon>Magnoliopsida</taxon>
        <taxon>eudicotyledons</taxon>
        <taxon>Gunneridae</taxon>
        <taxon>Pentapetalae</taxon>
        <taxon>asterids</taxon>
        <taxon>lamiids</taxon>
        <taxon>Lamiales</taxon>
        <taxon>Gesneriaceae</taxon>
        <taxon>Didymocarpoideae</taxon>
        <taxon>Trichosporeae</taxon>
        <taxon>Loxocarpinae</taxon>
        <taxon>Dorcoceras</taxon>
    </lineage>
</organism>
<keyword evidence="4 7" id="KW-0732">Signal</keyword>
<evidence type="ECO:0000256" key="3">
    <source>
        <dbReference type="ARBA" id="ARBA00022525"/>
    </source>
</evidence>
<dbReference type="AlphaFoldDB" id="A0A2Z7C249"/>
<comment type="similarity">
    <text evidence="6">Belongs to the PMEI family.</text>
</comment>
<dbReference type="SUPFAM" id="SSF101148">
    <property type="entry name" value="Plant invertase/pectin methylesterase inhibitor"/>
    <property type="match status" value="1"/>
</dbReference>
<evidence type="ECO:0000259" key="8">
    <source>
        <dbReference type="SMART" id="SM00856"/>
    </source>
</evidence>
<evidence type="ECO:0000256" key="4">
    <source>
        <dbReference type="ARBA" id="ARBA00022729"/>
    </source>
</evidence>
<dbReference type="CDD" id="cd15798">
    <property type="entry name" value="PMEI-like_3"/>
    <property type="match status" value="1"/>
</dbReference>
<evidence type="ECO:0000256" key="7">
    <source>
        <dbReference type="SAM" id="SignalP"/>
    </source>
</evidence>
<sequence>MEKHIIFLALLLLSSQHIPVKISAESALDSDPNPTNFIKEECQSTRYPALCIGSLSTYSATIQESHWSLARTALSVSLTRALFVSSFVSKMIKAKGMKPIVVRATKDCIDNIGNTVDQLTSSIKELERMKRPMNGQDFIWHVSNVQTWVSSALTDQTTCLDGFSGPAMDGYVKVAIRGRVSYCAQVTSNALALVNRFAATHA</sequence>
<reference evidence="9 10" key="1">
    <citation type="journal article" date="2015" name="Proc. Natl. Acad. Sci. U.S.A.">
        <title>The resurrection genome of Boea hygrometrica: A blueprint for survival of dehydration.</title>
        <authorList>
            <person name="Xiao L."/>
            <person name="Yang G."/>
            <person name="Zhang L."/>
            <person name="Yang X."/>
            <person name="Zhao S."/>
            <person name="Ji Z."/>
            <person name="Zhou Q."/>
            <person name="Hu M."/>
            <person name="Wang Y."/>
            <person name="Chen M."/>
            <person name="Xu Y."/>
            <person name="Jin H."/>
            <person name="Xiao X."/>
            <person name="Hu G."/>
            <person name="Bao F."/>
            <person name="Hu Y."/>
            <person name="Wan P."/>
            <person name="Li L."/>
            <person name="Deng X."/>
            <person name="Kuang T."/>
            <person name="Xiang C."/>
            <person name="Zhu J.K."/>
            <person name="Oliver M.J."/>
            <person name="He Y."/>
        </authorList>
    </citation>
    <scope>NUCLEOTIDE SEQUENCE [LARGE SCALE GENOMIC DNA]</scope>
    <source>
        <strain evidence="10">cv. XS01</strain>
    </source>
</reference>
<evidence type="ECO:0000256" key="6">
    <source>
        <dbReference type="ARBA" id="ARBA00038471"/>
    </source>
</evidence>
<dbReference type="OrthoDB" id="1430376at2759"/>
<dbReference type="InterPro" id="IPR035513">
    <property type="entry name" value="Invertase/methylesterase_inhib"/>
</dbReference>
<accession>A0A2Z7C249</accession>
<dbReference type="SMART" id="SM00856">
    <property type="entry name" value="PMEI"/>
    <property type="match status" value="1"/>
</dbReference>
<keyword evidence="10" id="KW-1185">Reference proteome</keyword>
<evidence type="ECO:0000256" key="1">
    <source>
        <dbReference type="ARBA" id="ARBA00004271"/>
    </source>
</evidence>
<evidence type="ECO:0000256" key="5">
    <source>
        <dbReference type="ARBA" id="ARBA00023157"/>
    </source>
</evidence>
<dbReference type="Pfam" id="PF04043">
    <property type="entry name" value="PMEI"/>
    <property type="match status" value="1"/>
</dbReference>
<dbReference type="InterPro" id="IPR006501">
    <property type="entry name" value="Pectinesterase_inhib_dom"/>
</dbReference>
<dbReference type="PANTHER" id="PTHR31080">
    <property type="entry name" value="PECTINESTERASE INHIBITOR-LIKE"/>
    <property type="match status" value="1"/>
</dbReference>